<evidence type="ECO:0000256" key="1">
    <source>
        <dbReference type="ARBA" id="ARBA00007689"/>
    </source>
</evidence>
<dbReference type="RefSeq" id="WP_111932045.1">
    <property type="nucleotide sequence ID" value="NZ_CADFFP010000008.1"/>
</dbReference>
<feature type="domain" description="YCII-related" evidence="2">
    <location>
        <begin position="1"/>
        <end position="87"/>
    </location>
</feature>
<evidence type="ECO:0000259" key="2">
    <source>
        <dbReference type="Pfam" id="PF03795"/>
    </source>
</evidence>
<gene>
    <name evidence="3" type="ORF">BX591_10785</name>
</gene>
<accession>A0A329CFP9</accession>
<dbReference type="Pfam" id="PF03795">
    <property type="entry name" value="YCII"/>
    <property type="match status" value="1"/>
</dbReference>
<comment type="similarity">
    <text evidence="1">Belongs to the YciI family.</text>
</comment>
<comment type="caution">
    <text evidence="3">The sequence shown here is derived from an EMBL/GenBank/DDBJ whole genome shotgun (WGS) entry which is preliminary data.</text>
</comment>
<evidence type="ECO:0000313" key="4">
    <source>
        <dbReference type="Proteomes" id="UP000248918"/>
    </source>
</evidence>
<proteinExistence type="inferred from homology"/>
<dbReference type="Gene3D" id="3.30.70.1060">
    <property type="entry name" value="Dimeric alpha+beta barrel"/>
    <property type="match status" value="1"/>
</dbReference>
<dbReference type="PANTHER" id="PTHR33606">
    <property type="entry name" value="PROTEIN YCII"/>
    <property type="match status" value="1"/>
</dbReference>
<name>A0A329CFP9_9BURK</name>
<sequence length="99" mass="11199">MFYIIHALDKPCQTQTRLDNYADHKSYLSSARVKTIVSGPLLDDDGATMIGSFFLLEADTKEEVIRFNENDPFARIGLWQSVSINAFNKRVDNRVTDAA</sequence>
<reference evidence="3 4" key="1">
    <citation type="submission" date="2018-06" db="EMBL/GenBank/DDBJ databases">
        <title>Genomic Encyclopedia of Type Strains, Phase III (KMG-III): the genomes of soil and plant-associated and newly described type strains.</title>
        <authorList>
            <person name="Whitman W."/>
        </authorList>
    </citation>
    <scope>NUCLEOTIDE SEQUENCE [LARGE SCALE GENOMIC DNA]</scope>
    <source>
        <strain evidence="3 4">LMG 23644</strain>
    </source>
</reference>
<dbReference type="PANTHER" id="PTHR33606:SF3">
    <property type="entry name" value="PROTEIN YCII"/>
    <property type="match status" value="1"/>
</dbReference>
<evidence type="ECO:0000313" key="3">
    <source>
        <dbReference type="EMBL" id="RAS33168.1"/>
    </source>
</evidence>
<dbReference type="Proteomes" id="UP000248918">
    <property type="component" value="Unassembled WGS sequence"/>
</dbReference>
<dbReference type="InterPro" id="IPR005545">
    <property type="entry name" value="YCII"/>
</dbReference>
<dbReference type="OrthoDB" id="9797014at2"/>
<dbReference type="SUPFAM" id="SSF54909">
    <property type="entry name" value="Dimeric alpha+beta barrel"/>
    <property type="match status" value="1"/>
</dbReference>
<dbReference type="InterPro" id="IPR051807">
    <property type="entry name" value="Sec-metab_biosynth-assoc"/>
</dbReference>
<dbReference type="InterPro" id="IPR011008">
    <property type="entry name" value="Dimeric_a/b-barrel"/>
</dbReference>
<protein>
    <recommendedName>
        <fullName evidence="2">YCII-related domain-containing protein</fullName>
    </recommendedName>
</protein>
<organism evidence="3 4">
    <name type="scientific">Paraburkholderia bryophila</name>
    <dbReference type="NCBI Taxonomy" id="420952"/>
    <lineage>
        <taxon>Bacteria</taxon>
        <taxon>Pseudomonadati</taxon>
        <taxon>Pseudomonadota</taxon>
        <taxon>Betaproteobacteria</taxon>
        <taxon>Burkholderiales</taxon>
        <taxon>Burkholderiaceae</taxon>
        <taxon>Paraburkholderia</taxon>
    </lineage>
</organism>
<dbReference type="AlphaFoldDB" id="A0A329CFP9"/>
<dbReference type="EMBL" id="QLTK01000007">
    <property type="protein sequence ID" value="RAS33168.1"/>
    <property type="molecule type" value="Genomic_DNA"/>
</dbReference>